<evidence type="ECO:0000256" key="1">
    <source>
        <dbReference type="SAM" id="MobiDB-lite"/>
    </source>
</evidence>
<organism evidence="2 3">
    <name type="scientific">Novosphingobium pokkalii</name>
    <dbReference type="NCBI Taxonomy" id="1770194"/>
    <lineage>
        <taxon>Bacteria</taxon>
        <taxon>Pseudomonadati</taxon>
        <taxon>Pseudomonadota</taxon>
        <taxon>Alphaproteobacteria</taxon>
        <taxon>Sphingomonadales</taxon>
        <taxon>Sphingomonadaceae</taxon>
        <taxon>Novosphingobium</taxon>
    </lineage>
</organism>
<dbReference type="Proteomes" id="UP001595683">
    <property type="component" value="Unassembled WGS sequence"/>
</dbReference>
<gene>
    <name evidence="2" type="ORF">ACFOOT_08285</name>
</gene>
<evidence type="ECO:0000313" key="3">
    <source>
        <dbReference type="Proteomes" id="UP001595683"/>
    </source>
</evidence>
<feature type="compositionally biased region" description="Basic residues" evidence="1">
    <location>
        <begin position="106"/>
        <end position="116"/>
    </location>
</feature>
<dbReference type="RefSeq" id="WP_191323772.1">
    <property type="nucleotide sequence ID" value="NZ_BMZP01000005.1"/>
</dbReference>
<proteinExistence type="predicted"/>
<reference evidence="3" key="1">
    <citation type="journal article" date="2019" name="Int. J. Syst. Evol. Microbiol.">
        <title>The Global Catalogue of Microorganisms (GCM) 10K type strain sequencing project: providing services to taxonomists for standard genome sequencing and annotation.</title>
        <authorList>
            <consortium name="The Broad Institute Genomics Platform"/>
            <consortium name="The Broad Institute Genome Sequencing Center for Infectious Disease"/>
            <person name="Wu L."/>
            <person name="Ma J."/>
        </authorList>
    </citation>
    <scope>NUCLEOTIDE SEQUENCE [LARGE SCALE GENOMIC DNA]</scope>
    <source>
        <strain evidence="3">KCTC 42224</strain>
    </source>
</reference>
<dbReference type="EMBL" id="JBHRYE010000012">
    <property type="protein sequence ID" value="MFC3671421.1"/>
    <property type="molecule type" value="Genomic_DNA"/>
</dbReference>
<keyword evidence="3" id="KW-1185">Reference proteome</keyword>
<comment type="caution">
    <text evidence="2">The sequence shown here is derived from an EMBL/GenBank/DDBJ whole genome shotgun (WGS) entry which is preliminary data.</text>
</comment>
<feature type="region of interest" description="Disordered" evidence="1">
    <location>
        <begin position="70"/>
        <end position="116"/>
    </location>
</feature>
<protein>
    <submittedName>
        <fullName evidence="2">Uncharacterized protein</fullName>
    </submittedName>
</protein>
<accession>A0ABV7V3L2</accession>
<sequence length="116" mass="12370">MAIRYAGNLAVLDGQCAVEDAGELAEWLIADETRAVDLAACEGVHTAVLQCLKALRPPLAAAPADPTLARWLGPLLPPQSEGPHETPRRRRSSRATSAGPEPRAVSQRRNRKGASQ</sequence>
<evidence type="ECO:0000313" key="2">
    <source>
        <dbReference type="EMBL" id="MFC3671421.1"/>
    </source>
</evidence>
<name>A0ABV7V3L2_9SPHN</name>